<dbReference type="EMBL" id="CAJOBH010003617">
    <property type="protein sequence ID" value="CAF3959270.1"/>
    <property type="molecule type" value="Genomic_DNA"/>
</dbReference>
<dbReference type="EMBL" id="CAJNOW010001435">
    <property type="protein sequence ID" value="CAF1317569.1"/>
    <property type="molecule type" value="Genomic_DNA"/>
</dbReference>
<protein>
    <submittedName>
        <fullName evidence="1">Uncharacterized protein</fullName>
    </submittedName>
</protein>
<evidence type="ECO:0000313" key="3">
    <source>
        <dbReference type="EMBL" id="CAF3935583.1"/>
    </source>
</evidence>
<gene>
    <name evidence="4" type="ORF">BYL167_LOCUS11452</name>
    <name evidence="3" type="ORF">GIL414_LOCUS8307</name>
    <name evidence="1" type="ORF">KQP761_LOCUS5577</name>
    <name evidence="2" type="ORF">SMN809_LOCUS163</name>
</gene>
<dbReference type="Proteomes" id="UP000663834">
    <property type="component" value="Unassembled WGS sequence"/>
</dbReference>
<dbReference type="OrthoDB" id="9986106at2759"/>
<proteinExistence type="predicted"/>
<accession>A0A815EXY3</accession>
<dbReference type="Proteomes" id="UP000676336">
    <property type="component" value="Unassembled WGS sequence"/>
</dbReference>
<evidence type="ECO:0000313" key="4">
    <source>
        <dbReference type="EMBL" id="CAF3959270.1"/>
    </source>
</evidence>
<dbReference type="AlphaFoldDB" id="A0A815EXY3"/>
<sequence>MSDGTLQKNSKHTDNYEEFRFQDAAQAIFFKYQLATTVKTSNTTTITTTPVNMAIGRQVTTIKRKKRREIDIFDASKFHFFNNCDR</sequence>
<organism evidence="1 5">
    <name type="scientific">Rotaria magnacalcarata</name>
    <dbReference type="NCBI Taxonomy" id="392030"/>
    <lineage>
        <taxon>Eukaryota</taxon>
        <taxon>Metazoa</taxon>
        <taxon>Spiralia</taxon>
        <taxon>Gnathifera</taxon>
        <taxon>Rotifera</taxon>
        <taxon>Eurotatoria</taxon>
        <taxon>Bdelloidea</taxon>
        <taxon>Philodinida</taxon>
        <taxon>Philodinidae</taxon>
        <taxon>Rotaria</taxon>
    </lineage>
</organism>
<dbReference type="Proteomes" id="UP000681720">
    <property type="component" value="Unassembled WGS sequence"/>
</dbReference>
<dbReference type="EMBL" id="CAJOBI010000014">
    <property type="protein sequence ID" value="CAF3781605.1"/>
    <property type="molecule type" value="Genomic_DNA"/>
</dbReference>
<name>A0A815EXY3_9BILA</name>
<evidence type="ECO:0000313" key="5">
    <source>
        <dbReference type="Proteomes" id="UP000663834"/>
    </source>
</evidence>
<dbReference type="Proteomes" id="UP000681967">
    <property type="component" value="Unassembled WGS sequence"/>
</dbReference>
<evidence type="ECO:0000313" key="2">
    <source>
        <dbReference type="EMBL" id="CAF3781605.1"/>
    </source>
</evidence>
<comment type="caution">
    <text evidence="1">The sequence shown here is derived from an EMBL/GenBank/DDBJ whole genome shotgun (WGS) entry which is preliminary data.</text>
</comment>
<dbReference type="EMBL" id="CAJOBJ010002686">
    <property type="protein sequence ID" value="CAF3935583.1"/>
    <property type="molecule type" value="Genomic_DNA"/>
</dbReference>
<reference evidence="1" key="1">
    <citation type="submission" date="2021-02" db="EMBL/GenBank/DDBJ databases">
        <authorList>
            <person name="Nowell W R."/>
        </authorList>
    </citation>
    <scope>NUCLEOTIDE SEQUENCE</scope>
</reference>
<evidence type="ECO:0000313" key="1">
    <source>
        <dbReference type="EMBL" id="CAF1317569.1"/>
    </source>
</evidence>